<dbReference type="EMBL" id="JADKPN010000001">
    <property type="protein sequence ID" value="MBF4762304.1"/>
    <property type="molecule type" value="Genomic_DNA"/>
</dbReference>
<evidence type="ECO:0000313" key="2">
    <source>
        <dbReference type="Proteomes" id="UP000640489"/>
    </source>
</evidence>
<proteinExistence type="predicted"/>
<gene>
    <name evidence="1" type="ORF">ISU07_04130</name>
</gene>
<dbReference type="RefSeq" id="WP_194705434.1">
    <property type="nucleotide sequence ID" value="NZ_JADKPN010000001.1"/>
</dbReference>
<accession>A0A930V7H9</accession>
<name>A0A930V7H9_9ACTN</name>
<comment type="caution">
    <text evidence="1">The sequence shown here is derived from an EMBL/GenBank/DDBJ whole genome shotgun (WGS) entry which is preliminary data.</text>
</comment>
<dbReference type="Proteomes" id="UP000640489">
    <property type="component" value="Unassembled WGS sequence"/>
</dbReference>
<protein>
    <submittedName>
        <fullName evidence="1">Uncharacterized protein</fullName>
    </submittedName>
</protein>
<evidence type="ECO:0000313" key="1">
    <source>
        <dbReference type="EMBL" id="MBF4762304.1"/>
    </source>
</evidence>
<dbReference type="AlphaFoldDB" id="A0A930V7H9"/>
<keyword evidence="2" id="KW-1185">Reference proteome</keyword>
<reference evidence="1" key="1">
    <citation type="submission" date="2020-11" db="EMBL/GenBank/DDBJ databases">
        <title>Nocardioides sp. nov., isolated from Soil of Cynanchum wilfordii Hemsley rhizosphere.</title>
        <authorList>
            <person name="Lee J.-S."/>
            <person name="Suh M.K."/>
            <person name="Kim J.-S."/>
        </authorList>
    </citation>
    <scope>NUCLEOTIDE SEQUENCE</scope>
    <source>
        <strain evidence="1">KCTC 19275</strain>
    </source>
</reference>
<sequence length="59" mass="6499">MNWLTVLTLPDGTTVELPIPSADDAGEPEEYRYRIRRADGVIEFATLLEAATHLVGRTG</sequence>
<organism evidence="1 2">
    <name type="scientific">Nocardioides islandensis</name>
    <dbReference type="NCBI Taxonomy" id="433663"/>
    <lineage>
        <taxon>Bacteria</taxon>
        <taxon>Bacillati</taxon>
        <taxon>Actinomycetota</taxon>
        <taxon>Actinomycetes</taxon>
        <taxon>Propionibacteriales</taxon>
        <taxon>Nocardioidaceae</taxon>
        <taxon>Nocardioides</taxon>
    </lineage>
</organism>